<organism evidence="1 2">
    <name type="scientific">Telluria antibiotica</name>
    <dbReference type="NCBI Taxonomy" id="2717319"/>
    <lineage>
        <taxon>Bacteria</taxon>
        <taxon>Pseudomonadati</taxon>
        <taxon>Pseudomonadota</taxon>
        <taxon>Betaproteobacteria</taxon>
        <taxon>Burkholderiales</taxon>
        <taxon>Oxalobacteraceae</taxon>
        <taxon>Telluria group</taxon>
        <taxon>Telluria</taxon>
    </lineage>
</organism>
<dbReference type="Proteomes" id="UP000716322">
    <property type="component" value="Unassembled WGS sequence"/>
</dbReference>
<accession>A0ABX0P8P3</accession>
<evidence type="ECO:0000313" key="1">
    <source>
        <dbReference type="EMBL" id="NIA53054.1"/>
    </source>
</evidence>
<sequence length="62" mass="6141">MAASTPACGEEAVDGTGKAGNWAGGAALPAQQLAQAGHFAWDAAGALEPDSLQWSPSLCEAK</sequence>
<keyword evidence="2" id="KW-1185">Reference proteome</keyword>
<name>A0ABX0P8P3_9BURK</name>
<gene>
    <name evidence="1" type="ORF">HAV22_05215</name>
</gene>
<dbReference type="EMBL" id="JAAQOM010000002">
    <property type="protein sequence ID" value="NIA53054.1"/>
    <property type="molecule type" value="Genomic_DNA"/>
</dbReference>
<dbReference type="RefSeq" id="WP_166857182.1">
    <property type="nucleotide sequence ID" value="NZ_JAAQOM010000002.1"/>
</dbReference>
<evidence type="ECO:0000313" key="2">
    <source>
        <dbReference type="Proteomes" id="UP000716322"/>
    </source>
</evidence>
<comment type="caution">
    <text evidence="1">The sequence shown here is derived from an EMBL/GenBank/DDBJ whole genome shotgun (WGS) entry which is preliminary data.</text>
</comment>
<proteinExistence type="predicted"/>
<reference evidence="1 2" key="1">
    <citation type="submission" date="2020-03" db="EMBL/GenBank/DDBJ databases">
        <title>Genome sequence of strain Massilia sp. TW-1.</title>
        <authorList>
            <person name="Chaudhary D.K."/>
        </authorList>
    </citation>
    <scope>NUCLEOTIDE SEQUENCE [LARGE SCALE GENOMIC DNA]</scope>
    <source>
        <strain evidence="1 2">TW-1</strain>
    </source>
</reference>
<protein>
    <submittedName>
        <fullName evidence="1">Uncharacterized protein</fullName>
    </submittedName>
</protein>